<sequence length="217" mass="24300">MSLPPIECIHVTDDCLREWKSGNPSFKVSGTVPMLRFLYELCSTLVRGELPLHKCKVALDSVEFSDKEADEELASNFADIVTQMALDRKSKVRWWERYGRGVDVSHLGSGLASKDANVANLPLQGKPKQGYFISRDDELRLSYCGGRGDISIGGFEKVVVLGMELVPKKCGWVGKDPCSIDGKKALGTLQVVVVRLLSFTIQLWWEILPWMILVERK</sequence>
<dbReference type="PANTHER" id="PTHR21597:SF0">
    <property type="entry name" value="THO COMPLEX SUBUNIT 2"/>
    <property type="match status" value="1"/>
</dbReference>
<reference evidence="1 2" key="1">
    <citation type="journal article" date="2018" name="PLoS Genet.">
        <title>Population sequencing reveals clonal diversity and ancestral inbreeding in the grapevine cultivar Chardonnay.</title>
        <authorList>
            <person name="Roach M.J."/>
            <person name="Johnson D.L."/>
            <person name="Bohlmann J."/>
            <person name="van Vuuren H.J."/>
            <person name="Jones S.J."/>
            <person name="Pretorius I.S."/>
            <person name="Schmidt S.A."/>
            <person name="Borneman A.R."/>
        </authorList>
    </citation>
    <scope>NUCLEOTIDE SEQUENCE [LARGE SCALE GENOMIC DNA]</scope>
    <source>
        <strain evidence="2">cv. Chardonnay</strain>
        <tissue evidence="1">Leaf</tissue>
    </source>
</reference>
<gene>
    <name evidence="1" type="primary">THO2_10</name>
    <name evidence="1" type="ORF">CK203_079339</name>
</gene>
<name>A0A438DGL3_VITVI</name>
<dbReference type="GO" id="GO:0006397">
    <property type="term" value="P:mRNA processing"/>
    <property type="evidence" value="ECO:0007669"/>
    <property type="project" value="InterPro"/>
</dbReference>
<evidence type="ECO:0000313" key="2">
    <source>
        <dbReference type="Proteomes" id="UP000288805"/>
    </source>
</evidence>
<evidence type="ECO:0000313" key="1">
    <source>
        <dbReference type="EMBL" id="RVW34617.1"/>
    </source>
</evidence>
<dbReference type="PANTHER" id="PTHR21597">
    <property type="entry name" value="THO2 PROTEIN"/>
    <property type="match status" value="1"/>
</dbReference>
<dbReference type="EMBL" id="QGNW01001635">
    <property type="protein sequence ID" value="RVW34617.1"/>
    <property type="molecule type" value="Genomic_DNA"/>
</dbReference>
<protein>
    <submittedName>
        <fullName evidence="1">THO complex subunit 2</fullName>
    </submittedName>
</protein>
<dbReference type="GO" id="GO:0006406">
    <property type="term" value="P:mRNA export from nucleus"/>
    <property type="evidence" value="ECO:0007669"/>
    <property type="project" value="InterPro"/>
</dbReference>
<accession>A0A438DGL3</accession>
<dbReference type="AlphaFoldDB" id="A0A438DGL3"/>
<dbReference type="InterPro" id="IPR040007">
    <property type="entry name" value="Tho2"/>
</dbReference>
<dbReference type="Proteomes" id="UP000288805">
    <property type="component" value="Unassembled WGS sequence"/>
</dbReference>
<dbReference type="OrthoDB" id="29024at2759"/>
<dbReference type="GO" id="GO:0000347">
    <property type="term" value="C:THO complex"/>
    <property type="evidence" value="ECO:0007669"/>
    <property type="project" value="InterPro"/>
</dbReference>
<organism evidence="1 2">
    <name type="scientific">Vitis vinifera</name>
    <name type="common">Grape</name>
    <dbReference type="NCBI Taxonomy" id="29760"/>
    <lineage>
        <taxon>Eukaryota</taxon>
        <taxon>Viridiplantae</taxon>
        <taxon>Streptophyta</taxon>
        <taxon>Embryophyta</taxon>
        <taxon>Tracheophyta</taxon>
        <taxon>Spermatophyta</taxon>
        <taxon>Magnoliopsida</taxon>
        <taxon>eudicotyledons</taxon>
        <taxon>Gunneridae</taxon>
        <taxon>Pentapetalae</taxon>
        <taxon>rosids</taxon>
        <taxon>Vitales</taxon>
        <taxon>Vitaceae</taxon>
        <taxon>Viteae</taxon>
        <taxon>Vitis</taxon>
    </lineage>
</organism>
<proteinExistence type="predicted"/>
<comment type="caution">
    <text evidence="1">The sequence shown here is derived from an EMBL/GenBank/DDBJ whole genome shotgun (WGS) entry which is preliminary data.</text>
</comment>